<reference evidence="2 3" key="3">
    <citation type="submission" date="2019-11" db="EMBL/GenBank/DDBJ databases">
        <title>Type strains purchased from KCTC, JCM and DSMZ.</title>
        <authorList>
            <person name="Lu H."/>
        </authorList>
    </citation>
    <scope>NUCLEOTIDE SEQUENCE [LARGE SCALE GENOMIC DNA]</scope>
    <source>
        <strain evidence="2 3">KCTC 52429</strain>
    </source>
</reference>
<keyword evidence="4" id="KW-1185">Reference proteome</keyword>
<accession>A0A6I3T025</accession>
<dbReference type="RefSeq" id="WP_155472214.1">
    <property type="nucleotide sequence ID" value="NZ_BMKG01000038.1"/>
</dbReference>
<proteinExistence type="predicted"/>
<dbReference type="EMBL" id="BMKG01000038">
    <property type="protein sequence ID" value="GGC23703.1"/>
    <property type="molecule type" value="Genomic_DNA"/>
</dbReference>
<reference evidence="1" key="4">
    <citation type="submission" date="2024-05" db="EMBL/GenBank/DDBJ databases">
        <authorList>
            <person name="Sun Q."/>
            <person name="Zhou Y."/>
        </authorList>
    </citation>
    <scope>NUCLEOTIDE SEQUENCE</scope>
    <source>
        <strain evidence="1">CGMCC 1.15931</strain>
    </source>
</reference>
<gene>
    <name evidence="1" type="ORF">GCM10011572_51550</name>
    <name evidence="2" type="ORF">GM672_19565</name>
</gene>
<organism evidence="2 3">
    <name type="scientific">Pseudoduganella buxea</name>
    <dbReference type="NCBI Taxonomy" id="1949069"/>
    <lineage>
        <taxon>Bacteria</taxon>
        <taxon>Pseudomonadati</taxon>
        <taxon>Pseudomonadota</taxon>
        <taxon>Betaproteobacteria</taxon>
        <taxon>Burkholderiales</taxon>
        <taxon>Oxalobacteraceae</taxon>
        <taxon>Telluria group</taxon>
        <taxon>Pseudoduganella</taxon>
    </lineage>
</organism>
<dbReference type="EMBL" id="WNKZ01000065">
    <property type="protein sequence ID" value="MTV54931.1"/>
    <property type="molecule type" value="Genomic_DNA"/>
</dbReference>
<reference evidence="4" key="2">
    <citation type="journal article" date="2019" name="Int. J. Syst. Evol. Microbiol.">
        <title>The Global Catalogue of Microorganisms (GCM) 10K type strain sequencing project: providing services to taxonomists for standard genome sequencing and annotation.</title>
        <authorList>
            <consortium name="The Broad Institute Genomics Platform"/>
            <consortium name="The Broad Institute Genome Sequencing Center for Infectious Disease"/>
            <person name="Wu L."/>
            <person name="Ma J."/>
        </authorList>
    </citation>
    <scope>NUCLEOTIDE SEQUENCE [LARGE SCALE GENOMIC DNA]</scope>
    <source>
        <strain evidence="4">CGMCC 1.15931</strain>
    </source>
</reference>
<evidence type="ECO:0000313" key="1">
    <source>
        <dbReference type="EMBL" id="GGC23703.1"/>
    </source>
</evidence>
<dbReference type="AlphaFoldDB" id="A0A6I3T025"/>
<evidence type="ECO:0000313" key="3">
    <source>
        <dbReference type="Proteomes" id="UP000430634"/>
    </source>
</evidence>
<sequence length="144" mass="16221">MRTTLFERISRLQTVYDKLQNASWRTEADAYYKRLYVNRIAELLSQGLPCETLADACDVLALHNITFDRIFRNAVTPLHYFFDNARERNVAVWVPGAPVLVLTANGGIQAQQYAQPVDNVVLVTPDEQDVMPASVENPTVHTGT</sequence>
<evidence type="ECO:0000313" key="2">
    <source>
        <dbReference type="EMBL" id="MTV54931.1"/>
    </source>
</evidence>
<comment type="caution">
    <text evidence="2">The sequence shown here is derived from an EMBL/GenBank/DDBJ whole genome shotgun (WGS) entry which is preliminary data.</text>
</comment>
<name>A0A6I3T025_9BURK</name>
<evidence type="ECO:0000313" key="4">
    <source>
        <dbReference type="Proteomes" id="UP000622638"/>
    </source>
</evidence>
<reference evidence="1" key="1">
    <citation type="journal article" date="2014" name="Int. J. Syst. Evol. Microbiol.">
        <title>Complete genome of a new Firmicutes species belonging to the dominant human colonic microbiota ('Ruminococcus bicirculans') reveals two chromosomes and a selective capacity to utilize plant glucans.</title>
        <authorList>
            <consortium name="NISC Comparative Sequencing Program"/>
            <person name="Wegmann U."/>
            <person name="Louis P."/>
            <person name="Goesmann A."/>
            <person name="Henrissat B."/>
            <person name="Duncan S.H."/>
            <person name="Flint H.J."/>
        </authorList>
    </citation>
    <scope>NUCLEOTIDE SEQUENCE</scope>
    <source>
        <strain evidence="1">CGMCC 1.15931</strain>
    </source>
</reference>
<protein>
    <submittedName>
        <fullName evidence="2">Uncharacterized protein</fullName>
    </submittedName>
</protein>
<dbReference type="Proteomes" id="UP000622638">
    <property type="component" value="Unassembled WGS sequence"/>
</dbReference>
<dbReference type="Proteomes" id="UP000430634">
    <property type="component" value="Unassembled WGS sequence"/>
</dbReference>